<dbReference type="InParanoid" id="A0A6M4H8K1"/>
<dbReference type="InterPro" id="IPR043708">
    <property type="entry name" value="DUF5648"/>
</dbReference>
<feature type="chain" id="PRO_5026837950" description="DUF5648 domain-containing protein" evidence="1">
    <location>
        <begin position="29"/>
        <end position="298"/>
    </location>
</feature>
<keyword evidence="4" id="KW-1185">Reference proteome</keyword>
<name>A0A6M4H8K1_9PROT</name>
<dbReference type="EMBL" id="CP053073">
    <property type="protein sequence ID" value="QJR15936.1"/>
    <property type="molecule type" value="Genomic_DNA"/>
</dbReference>
<evidence type="ECO:0000259" key="2">
    <source>
        <dbReference type="Pfam" id="PF18885"/>
    </source>
</evidence>
<reference evidence="3 4" key="1">
    <citation type="submission" date="2020-04" db="EMBL/GenBank/DDBJ databases">
        <title>Usitatibacter rugosus gen. nov., sp. nov. and Usitatibacter palustris sp. nov., novel members of Usitatibacteraceae fam. nov. within the order Nitrosomonadales isolated from soil.</title>
        <authorList>
            <person name="Huber K.J."/>
            <person name="Neumann-Schaal M."/>
            <person name="Geppert A."/>
            <person name="Luckner M."/>
            <person name="Wanner G."/>
            <person name="Overmann J."/>
        </authorList>
    </citation>
    <scope>NUCLEOTIDE SEQUENCE [LARGE SCALE GENOMIC DNA]</scope>
    <source>
        <strain evidence="3 4">Swamp67</strain>
    </source>
</reference>
<evidence type="ECO:0000313" key="4">
    <source>
        <dbReference type="Proteomes" id="UP000503096"/>
    </source>
</evidence>
<accession>A0A6M4H8K1</accession>
<proteinExistence type="predicted"/>
<evidence type="ECO:0000256" key="1">
    <source>
        <dbReference type="SAM" id="SignalP"/>
    </source>
</evidence>
<dbReference type="Proteomes" id="UP000503096">
    <property type="component" value="Chromosome"/>
</dbReference>
<evidence type="ECO:0000313" key="3">
    <source>
        <dbReference type="EMBL" id="QJR15936.1"/>
    </source>
</evidence>
<dbReference type="Pfam" id="PF18885">
    <property type="entry name" value="DUF5648"/>
    <property type="match status" value="1"/>
</dbReference>
<sequence>MAPVKGAKKQIGKVAAAGLMLAAFGAWATPTSSCNARPTMSQILFVLKDPPDPRTAAVINAARDPASNPALYARIQRPISVLAPEDANAILLHYDPIQDPYELSLRIRADGELMSIFPELLWTSGDVAICPAANPRVLREYHHSTLDHYYMASSNEEIAWIDQGGAGQGWARTGQVWTTRDVQRCQTPSFTPVYVFYGTPGIGPNSHYYTANPLECGYLRNTVGWSYVSAPFGALMPLQSGVCPPNAPFGLRLFYNNRAAQNDSNHRYVSDPAIAAQMRERQWIDYGVQLCVVGPGAP</sequence>
<feature type="domain" description="DUF5648" evidence="2">
    <location>
        <begin position="134"/>
        <end position="228"/>
    </location>
</feature>
<keyword evidence="1" id="KW-0732">Signal</keyword>
<feature type="signal peptide" evidence="1">
    <location>
        <begin position="1"/>
        <end position="28"/>
    </location>
</feature>
<dbReference type="AlphaFoldDB" id="A0A6M4H8K1"/>
<protein>
    <recommendedName>
        <fullName evidence="2">DUF5648 domain-containing protein</fullName>
    </recommendedName>
</protein>
<organism evidence="3 4">
    <name type="scientific">Usitatibacter palustris</name>
    <dbReference type="NCBI Taxonomy" id="2732487"/>
    <lineage>
        <taxon>Bacteria</taxon>
        <taxon>Pseudomonadati</taxon>
        <taxon>Pseudomonadota</taxon>
        <taxon>Betaproteobacteria</taxon>
        <taxon>Nitrosomonadales</taxon>
        <taxon>Usitatibacteraceae</taxon>
        <taxon>Usitatibacter</taxon>
    </lineage>
</organism>
<gene>
    <name evidence="3" type="ORF">DSM104440_02763</name>
</gene>
<dbReference type="KEGG" id="upl:DSM104440_02763"/>